<feature type="compositionally biased region" description="Basic and acidic residues" evidence="1">
    <location>
        <begin position="117"/>
        <end position="130"/>
    </location>
</feature>
<organism evidence="2 3">
    <name type="scientific">Modestobacter caceresii</name>
    <dbReference type="NCBI Taxonomy" id="1522368"/>
    <lineage>
        <taxon>Bacteria</taxon>
        <taxon>Bacillati</taxon>
        <taxon>Actinomycetota</taxon>
        <taxon>Actinomycetes</taxon>
        <taxon>Geodermatophilales</taxon>
        <taxon>Geodermatophilaceae</taxon>
        <taxon>Modestobacter</taxon>
    </lineage>
</organism>
<dbReference type="Proteomes" id="UP000029713">
    <property type="component" value="Unassembled WGS sequence"/>
</dbReference>
<comment type="caution">
    <text evidence="2">The sequence shown here is derived from an EMBL/GenBank/DDBJ whole genome shotgun (WGS) entry which is preliminary data.</text>
</comment>
<evidence type="ECO:0000256" key="1">
    <source>
        <dbReference type="SAM" id="MobiDB-lite"/>
    </source>
</evidence>
<name>A0A098YB60_9ACTN</name>
<dbReference type="STRING" id="1522368.IN07_04210"/>
<feature type="compositionally biased region" description="Basic and acidic residues" evidence="1">
    <location>
        <begin position="146"/>
        <end position="156"/>
    </location>
</feature>
<keyword evidence="3" id="KW-1185">Reference proteome</keyword>
<sequence>MPLSDILARAAGLASEAGSGALKQLQHVRLPGVGQASATDDPQTAARRWRAVTVLTDPDQLRSATPAPLTRFGDRVEIRVTPAPGDRGAELAARFREPVGEDDLGELRSALREAKQRIETGEVLRNEPQPHGHRKQTPQGEALDGMVERAPKEGVL</sequence>
<evidence type="ECO:0000313" key="2">
    <source>
        <dbReference type="EMBL" id="KGH48058.1"/>
    </source>
</evidence>
<protein>
    <submittedName>
        <fullName evidence="2">Uncharacterized protein</fullName>
    </submittedName>
</protein>
<accession>A0A098YB60</accession>
<dbReference type="EMBL" id="JPMX01000012">
    <property type="protein sequence ID" value="KGH48058.1"/>
    <property type="molecule type" value="Genomic_DNA"/>
</dbReference>
<reference evidence="2 3" key="1">
    <citation type="submission" date="2014-07" db="EMBL/GenBank/DDBJ databases">
        <title>Biosystematic studies on Modestobacter strains isolated from extreme hyper-arid desert soil and from historic building.</title>
        <authorList>
            <person name="Bukarasam K."/>
            <person name="Bull A."/>
            <person name="Girard G."/>
            <person name="van Wezel G."/>
            <person name="Goodfellow M."/>
        </authorList>
    </citation>
    <scope>NUCLEOTIDE SEQUENCE [LARGE SCALE GENOMIC DNA]</scope>
    <source>
        <strain evidence="2 3">KNN45-2b</strain>
    </source>
</reference>
<dbReference type="AlphaFoldDB" id="A0A098YB60"/>
<dbReference type="OrthoDB" id="3695445at2"/>
<gene>
    <name evidence="2" type="ORF">IN07_04210</name>
</gene>
<proteinExistence type="predicted"/>
<evidence type="ECO:0000313" key="3">
    <source>
        <dbReference type="Proteomes" id="UP000029713"/>
    </source>
</evidence>
<dbReference type="RefSeq" id="WP_036333866.1">
    <property type="nucleotide sequence ID" value="NZ_JPMX01000012.1"/>
</dbReference>
<feature type="region of interest" description="Disordered" evidence="1">
    <location>
        <begin position="117"/>
        <end position="156"/>
    </location>
</feature>